<dbReference type="FunFam" id="3.30.160.60:FF:002452">
    <property type="entry name" value="zinc finger protein 142 isoform X4"/>
    <property type="match status" value="1"/>
</dbReference>
<keyword evidence="2 10" id="KW-0479">Metal-binding</keyword>
<keyword evidence="8" id="KW-0539">Nucleus</keyword>
<dbReference type="GO" id="GO:0001227">
    <property type="term" value="F:DNA-binding transcription repressor activity, RNA polymerase II-specific"/>
    <property type="evidence" value="ECO:0007669"/>
    <property type="project" value="TreeGrafter"/>
</dbReference>
<feature type="binding site" evidence="10">
    <location>
        <position position="13"/>
    </location>
    <ligand>
        <name>Zn(2+)</name>
        <dbReference type="ChEBI" id="CHEBI:29105"/>
    </ligand>
</feature>
<dbReference type="InterPro" id="IPR013087">
    <property type="entry name" value="Znf_C2H2_type"/>
</dbReference>
<dbReference type="GO" id="GO:0002682">
    <property type="term" value="P:regulation of immune system process"/>
    <property type="evidence" value="ECO:0007669"/>
    <property type="project" value="TreeGrafter"/>
</dbReference>
<feature type="domain" description="C2H2-type" evidence="11">
    <location>
        <begin position="243"/>
        <end position="270"/>
    </location>
</feature>
<dbReference type="Pfam" id="PF07776">
    <property type="entry name" value="zf-AD"/>
    <property type="match status" value="1"/>
</dbReference>
<dbReference type="SMART" id="SM00355">
    <property type="entry name" value="ZnF_C2H2"/>
    <property type="match status" value="9"/>
</dbReference>
<dbReference type="FunFam" id="3.30.160.60:FF:001289">
    <property type="entry name" value="Zinc finger protein 574"/>
    <property type="match status" value="2"/>
</dbReference>
<feature type="domain" description="C2H2-type" evidence="11">
    <location>
        <begin position="215"/>
        <end position="242"/>
    </location>
</feature>
<proteinExistence type="predicted"/>
<dbReference type="Pfam" id="PF00096">
    <property type="entry name" value="zf-C2H2"/>
    <property type="match status" value="9"/>
</dbReference>
<feature type="domain" description="C2H2-type" evidence="11">
    <location>
        <begin position="394"/>
        <end position="421"/>
    </location>
</feature>
<dbReference type="OrthoDB" id="6077919at2759"/>
<gene>
    <name evidence="13" type="ORF">GWI33_007466</name>
</gene>
<evidence type="ECO:0000256" key="2">
    <source>
        <dbReference type="ARBA" id="ARBA00022723"/>
    </source>
</evidence>
<dbReference type="Gene3D" id="3.40.1800.20">
    <property type="match status" value="1"/>
</dbReference>
<dbReference type="PANTHER" id="PTHR24399">
    <property type="entry name" value="ZINC FINGER AND BTB DOMAIN-CONTAINING"/>
    <property type="match status" value="1"/>
</dbReference>
<reference evidence="13" key="1">
    <citation type="submission" date="2020-08" db="EMBL/GenBank/DDBJ databases">
        <title>Genome sequencing and assembly of the red palm weevil Rhynchophorus ferrugineus.</title>
        <authorList>
            <person name="Dias G.B."/>
            <person name="Bergman C.M."/>
            <person name="Manee M."/>
        </authorList>
    </citation>
    <scope>NUCLEOTIDE SEQUENCE</scope>
    <source>
        <strain evidence="13">AA-2017</strain>
        <tissue evidence="13">Whole larva</tissue>
    </source>
</reference>
<dbReference type="SUPFAM" id="SSF57716">
    <property type="entry name" value="Glucocorticoid receptor-like (DNA-binding domain)"/>
    <property type="match status" value="1"/>
</dbReference>
<dbReference type="EMBL" id="JAACXV010000371">
    <property type="protein sequence ID" value="KAF7279269.1"/>
    <property type="molecule type" value="Genomic_DNA"/>
</dbReference>
<feature type="domain" description="C2H2-type" evidence="11">
    <location>
        <begin position="187"/>
        <end position="214"/>
    </location>
</feature>
<feature type="domain" description="C2H2-type" evidence="11">
    <location>
        <begin position="282"/>
        <end position="309"/>
    </location>
</feature>
<sequence>MSTYMNNSVKNVCRTCMSTDTNVTSLFAVLSLSNKEEPLYSILYKCTSIEVFDNDLLPHNICNSCLEKLALCYLYRELCFDTQHKLQQLLESQKQLVSYIINSNTQTDLNVCENPNNESLKNTDISEVNITCSETINVPDIENDDKQKLYESCDSENLVCDKQNSCDETDEDILTTKEINMEKEDTISCKICSKKLNSKYSLNRHLKIHSDNEKLKCHVCFKKFTRTSDVKRHMSMHTGDKPFSCSICQRSFTQSGTLLAHLRKHTGYESQKLLKNKSQDPHLCSICGKSFKHSSTLTIHLRRHLGEKPYACDVCQLRFVSSGRLKSHRRVHTGERPFVCNICQKTFAHSTAISRHFKTHVDLKPHTCTYCSKQFTTAYYLNIHIRQHTGEKPIRCKTCDKAFADPKNLKQHEKIHTDDKPYTCGICGKAFRRRHHLKTHMNLHNKS</sequence>
<feature type="domain" description="C2H2-type" evidence="11">
    <location>
        <begin position="338"/>
        <end position="365"/>
    </location>
</feature>
<feature type="domain" description="ZAD" evidence="12">
    <location>
        <begin position="11"/>
        <end position="89"/>
    </location>
</feature>
<name>A0A834MI97_RHYFE</name>
<keyword evidence="3" id="KW-0677">Repeat</keyword>
<dbReference type="FunFam" id="3.30.160.60:FF:000072">
    <property type="entry name" value="zinc finger protein 143 isoform X1"/>
    <property type="match status" value="1"/>
</dbReference>
<dbReference type="SUPFAM" id="SSF57667">
    <property type="entry name" value="beta-beta-alpha zinc fingers"/>
    <property type="match status" value="5"/>
</dbReference>
<evidence type="ECO:0000256" key="1">
    <source>
        <dbReference type="ARBA" id="ARBA00004123"/>
    </source>
</evidence>
<dbReference type="GO" id="GO:0000978">
    <property type="term" value="F:RNA polymerase II cis-regulatory region sequence-specific DNA binding"/>
    <property type="evidence" value="ECO:0007669"/>
    <property type="project" value="TreeGrafter"/>
</dbReference>
<organism evidence="13 14">
    <name type="scientific">Rhynchophorus ferrugineus</name>
    <name type="common">Red palm weevil</name>
    <name type="synonym">Curculio ferrugineus</name>
    <dbReference type="NCBI Taxonomy" id="354439"/>
    <lineage>
        <taxon>Eukaryota</taxon>
        <taxon>Metazoa</taxon>
        <taxon>Ecdysozoa</taxon>
        <taxon>Arthropoda</taxon>
        <taxon>Hexapoda</taxon>
        <taxon>Insecta</taxon>
        <taxon>Pterygota</taxon>
        <taxon>Neoptera</taxon>
        <taxon>Endopterygota</taxon>
        <taxon>Coleoptera</taxon>
        <taxon>Polyphaga</taxon>
        <taxon>Cucujiformia</taxon>
        <taxon>Curculionidae</taxon>
        <taxon>Dryophthorinae</taxon>
        <taxon>Rhynchophorus</taxon>
    </lineage>
</organism>
<keyword evidence="14" id="KW-1185">Reference proteome</keyword>
<dbReference type="GO" id="GO:0008270">
    <property type="term" value="F:zinc ion binding"/>
    <property type="evidence" value="ECO:0007669"/>
    <property type="project" value="UniProtKB-UniRule"/>
</dbReference>
<evidence type="ECO:0000256" key="6">
    <source>
        <dbReference type="ARBA" id="ARBA00023015"/>
    </source>
</evidence>
<evidence type="ECO:0000256" key="4">
    <source>
        <dbReference type="ARBA" id="ARBA00022771"/>
    </source>
</evidence>
<accession>A0A834MI97</accession>
<evidence type="ECO:0000259" key="12">
    <source>
        <dbReference type="PROSITE" id="PS51915"/>
    </source>
</evidence>
<evidence type="ECO:0000256" key="10">
    <source>
        <dbReference type="PROSITE-ProRule" id="PRU01263"/>
    </source>
</evidence>
<evidence type="ECO:0000256" key="8">
    <source>
        <dbReference type="ARBA" id="ARBA00023242"/>
    </source>
</evidence>
<keyword evidence="7" id="KW-0804">Transcription</keyword>
<evidence type="ECO:0000256" key="9">
    <source>
        <dbReference type="PROSITE-ProRule" id="PRU00042"/>
    </source>
</evidence>
<dbReference type="PROSITE" id="PS51915">
    <property type="entry name" value="ZAD"/>
    <property type="match status" value="1"/>
</dbReference>
<keyword evidence="4 9" id="KW-0863">Zinc-finger</keyword>
<feature type="domain" description="C2H2-type" evidence="11">
    <location>
        <begin position="422"/>
        <end position="447"/>
    </location>
</feature>
<dbReference type="FunFam" id="3.30.160.60:FF:000624">
    <property type="entry name" value="zinc finger protein 697"/>
    <property type="match status" value="1"/>
</dbReference>
<dbReference type="GO" id="GO:0001817">
    <property type="term" value="P:regulation of cytokine production"/>
    <property type="evidence" value="ECO:0007669"/>
    <property type="project" value="TreeGrafter"/>
</dbReference>
<dbReference type="Gene3D" id="3.30.160.60">
    <property type="entry name" value="Classic Zinc Finger"/>
    <property type="match status" value="9"/>
</dbReference>
<evidence type="ECO:0000256" key="3">
    <source>
        <dbReference type="ARBA" id="ARBA00022737"/>
    </source>
</evidence>
<dbReference type="FunFam" id="3.30.160.60:FF:000145">
    <property type="entry name" value="Zinc finger protein 574"/>
    <property type="match status" value="1"/>
</dbReference>
<evidence type="ECO:0000259" key="11">
    <source>
        <dbReference type="PROSITE" id="PS50157"/>
    </source>
</evidence>
<dbReference type="InterPro" id="IPR012934">
    <property type="entry name" value="Znf_AD"/>
</dbReference>
<feature type="domain" description="C2H2-type" evidence="11">
    <location>
        <begin position="366"/>
        <end position="393"/>
    </location>
</feature>
<dbReference type="GO" id="GO:0005654">
    <property type="term" value="C:nucleoplasm"/>
    <property type="evidence" value="ECO:0007669"/>
    <property type="project" value="TreeGrafter"/>
</dbReference>
<comment type="caution">
    <text evidence="13">The sequence shown here is derived from an EMBL/GenBank/DDBJ whole genome shotgun (WGS) entry which is preliminary data.</text>
</comment>
<dbReference type="SMART" id="SM00868">
    <property type="entry name" value="zf-AD"/>
    <property type="match status" value="1"/>
</dbReference>
<keyword evidence="5 10" id="KW-0862">Zinc</keyword>
<dbReference type="FunFam" id="3.30.160.60:FF:000688">
    <property type="entry name" value="zinc finger protein 197 isoform X1"/>
    <property type="match status" value="1"/>
</dbReference>
<evidence type="ECO:0000256" key="5">
    <source>
        <dbReference type="ARBA" id="ARBA00022833"/>
    </source>
</evidence>
<dbReference type="Proteomes" id="UP000625711">
    <property type="component" value="Unassembled WGS sequence"/>
</dbReference>
<dbReference type="PROSITE" id="PS50157">
    <property type="entry name" value="ZINC_FINGER_C2H2_2"/>
    <property type="match status" value="9"/>
</dbReference>
<dbReference type="PROSITE" id="PS00028">
    <property type="entry name" value="ZINC_FINGER_C2H2_1"/>
    <property type="match status" value="9"/>
</dbReference>
<comment type="subcellular location">
    <subcellularLocation>
        <location evidence="1">Nucleus</location>
    </subcellularLocation>
</comment>
<keyword evidence="6" id="KW-0805">Transcription regulation</keyword>
<feature type="binding site" evidence="10">
    <location>
        <position position="62"/>
    </location>
    <ligand>
        <name>Zn(2+)</name>
        <dbReference type="ChEBI" id="CHEBI:29105"/>
    </ligand>
</feature>
<feature type="binding site" evidence="10">
    <location>
        <position position="65"/>
    </location>
    <ligand>
        <name>Zn(2+)</name>
        <dbReference type="ChEBI" id="CHEBI:29105"/>
    </ligand>
</feature>
<evidence type="ECO:0000256" key="7">
    <source>
        <dbReference type="ARBA" id="ARBA00023163"/>
    </source>
</evidence>
<protein>
    <submittedName>
        <fullName evidence="13">Uncharacterized protein</fullName>
    </submittedName>
</protein>
<feature type="domain" description="C2H2-type" evidence="11">
    <location>
        <begin position="310"/>
        <end position="337"/>
    </location>
</feature>
<evidence type="ECO:0000313" key="13">
    <source>
        <dbReference type="EMBL" id="KAF7279269.1"/>
    </source>
</evidence>
<dbReference type="GO" id="GO:0030674">
    <property type="term" value="F:protein-macromolecule adaptor activity"/>
    <property type="evidence" value="ECO:0007669"/>
    <property type="project" value="UniProtKB-ARBA"/>
</dbReference>
<evidence type="ECO:0000313" key="14">
    <source>
        <dbReference type="Proteomes" id="UP000625711"/>
    </source>
</evidence>
<dbReference type="AlphaFoldDB" id="A0A834MI97"/>
<dbReference type="PANTHER" id="PTHR24399:SF54">
    <property type="entry name" value="GASTRULA ZINC FINGER PROTEIN XLCGF26.1-LIKE-RELATED"/>
    <property type="match status" value="1"/>
</dbReference>
<dbReference type="InterPro" id="IPR036236">
    <property type="entry name" value="Znf_C2H2_sf"/>
</dbReference>
<feature type="binding site" evidence="10">
    <location>
        <position position="16"/>
    </location>
    <ligand>
        <name>Zn(2+)</name>
        <dbReference type="ChEBI" id="CHEBI:29105"/>
    </ligand>
</feature>